<protein>
    <submittedName>
        <fullName evidence="2">Uncharacterized protein</fullName>
    </submittedName>
</protein>
<dbReference type="RefSeq" id="WP_343776747.1">
    <property type="nucleotide sequence ID" value="NZ_BAAADQ010000002.1"/>
</dbReference>
<evidence type="ECO:0000313" key="2">
    <source>
        <dbReference type="EMBL" id="MEZ3167360.1"/>
    </source>
</evidence>
<feature type="region of interest" description="Disordered" evidence="1">
    <location>
        <begin position="1"/>
        <end position="45"/>
    </location>
</feature>
<organism evidence="2 3">
    <name type="scientific">Halorubrum ejinorense</name>
    <dbReference type="NCBI Taxonomy" id="425309"/>
    <lineage>
        <taxon>Archaea</taxon>
        <taxon>Methanobacteriati</taxon>
        <taxon>Methanobacteriota</taxon>
        <taxon>Stenosarchaea group</taxon>
        <taxon>Halobacteria</taxon>
        <taxon>Halobacteriales</taxon>
        <taxon>Haloferacaceae</taxon>
        <taxon>Halorubrum</taxon>
    </lineage>
</organism>
<sequence length="45" mass="4921">MSDRHPAPVASRRSRSARTERPDAVGSVDVDDSRLRADRSGSGQR</sequence>
<gene>
    <name evidence="2" type="ORF">ABNG02_08495</name>
</gene>
<comment type="caution">
    <text evidence="2">The sequence shown here is derived from an EMBL/GenBank/DDBJ whole genome shotgun (WGS) entry which is preliminary data.</text>
</comment>
<evidence type="ECO:0000313" key="3">
    <source>
        <dbReference type="Proteomes" id="UP001567571"/>
    </source>
</evidence>
<evidence type="ECO:0000256" key="1">
    <source>
        <dbReference type="SAM" id="MobiDB-lite"/>
    </source>
</evidence>
<proteinExistence type="predicted"/>
<dbReference type="Proteomes" id="UP001567571">
    <property type="component" value="Unassembled WGS sequence"/>
</dbReference>
<accession>A0ABV4ILE0</accession>
<reference evidence="2 3" key="1">
    <citation type="submission" date="2024-06" db="EMBL/GenBank/DDBJ databases">
        <title>Halorubrum miltondacostae sp. nov., a potential PHA producer isolated from an inland solar saltern in Rio Maior, Portugal.</title>
        <authorList>
            <person name="Albuquerque L."/>
            <person name="Viver T."/>
            <person name="Barroso C."/>
            <person name="Claudino R."/>
            <person name="Galvan M."/>
            <person name="Simoes G."/>
            <person name="Lobo Da Cunha A."/>
            <person name="Egas C."/>
        </authorList>
    </citation>
    <scope>NUCLEOTIDE SEQUENCE [LARGE SCALE GENOMIC DNA]</scope>
    <source>
        <strain evidence="2 3">DSM 18646</strain>
    </source>
</reference>
<keyword evidence="3" id="KW-1185">Reference proteome</keyword>
<dbReference type="EMBL" id="JBEDNW010000004">
    <property type="protein sequence ID" value="MEZ3167360.1"/>
    <property type="molecule type" value="Genomic_DNA"/>
</dbReference>
<name>A0ABV4ILE0_9EURY</name>